<dbReference type="Pfam" id="PF08240">
    <property type="entry name" value="ADH_N"/>
    <property type="match status" value="1"/>
</dbReference>
<sequence>MRALIVKAYGPPEDLVLEKVDDPTPGEGEVIVDIHAAGINFPDMLMFAGKYQVRTPLPFIPGNEGCGVVSELGEGASRLSVGDKVFFLPMNGAFAEKIAVREDHTFSLPDSLNFEQGAGFPLTYCTSYHALKDRAHLKPGESVLVLGAAGGCGTTAVELSKAMGAHVIAAASTDEKLEFAKSVGADETINYSTSPLKESVKELTKGKGVDVVYDPVGGELAEQALRASG</sequence>
<dbReference type="InterPro" id="IPR051397">
    <property type="entry name" value="Zn-ADH-like_protein"/>
</dbReference>
<feature type="non-terminal residue" evidence="2">
    <location>
        <position position="229"/>
    </location>
</feature>
<evidence type="ECO:0000259" key="1">
    <source>
        <dbReference type="SMART" id="SM00829"/>
    </source>
</evidence>
<name>A0A383C341_9ZZZZ</name>
<proteinExistence type="predicted"/>
<dbReference type="Gene3D" id="3.40.50.720">
    <property type="entry name" value="NAD(P)-binding Rossmann-like Domain"/>
    <property type="match status" value="1"/>
</dbReference>
<accession>A0A383C341</accession>
<dbReference type="Pfam" id="PF00107">
    <property type="entry name" value="ADH_zinc_N"/>
    <property type="match status" value="1"/>
</dbReference>
<dbReference type="InterPro" id="IPR013154">
    <property type="entry name" value="ADH-like_N"/>
</dbReference>
<organism evidence="2">
    <name type="scientific">marine metagenome</name>
    <dbReference type="NCBI Taxonomy" id="408172"/>
    <lineage>
        <taxon>unclassified sequences</taxon>
        <taxon>metagenomes</taxon>
        <taxon>ecological metagenomes</taxon>
    </lineage>
</organism>
<dbReference type="CDD" id="cd08241">
    <property type="entry name" value="QOR1"/>
    <property type="match status" value="1"/>
</dbReference>
<dbReference type="GO" id="GO:0016491">
    <property type="term" value="F:oxidoreductase activity"/>
    <property type="evidence" value="ECO:0007669"/>
    <property type="project" value="InterPro"/>
</dbReference>
<dbReference type="InterPro" id="IPR036291">
    <property type="entry name" value="NAD(P)-bd_dom_sf"/>
</dbReference>
<dbReference type="AlphaFoldDB" id="A0A383C341"/>
<dbReference type="PANTHER" id="PTHR43677">
    <property type="entry name" value="SHORT-CHAIN DEHYDROGENASE/REDUCTASE"/>
    <property type="match status" value="1"/>
</dbReference>
<dbReference type="Gene3D" id="3.90.180.10">
    <property type="entry name" value="Medium-chain alcohol dehydrogenases, catalytic domain"/>
    <property type="match status" value="1"/>
</dbReference>
<dbReference type="InterPro" id="IPR011032">
    <property type="entry name" value="GroES-like_sf"/>
</dbReference>
<evidence type="ECO:0000313" key="2">
    <source>
        <dbReference type="EMBL" id="SVE26430.1"/>
    </source>
</evidence>
<protein>
    <recommendedName>
        <fullName evidence="1">Enoyl reductase (ER) domain-containing protein</fullName>
    </recommendedName>
</protein>
<dbReference type="InterPro" id="IPR013149">
    <property type="entry name" value="ADH-like_C"/>
</dbReference>
<reference evidence="2" key="1">
    <citation type="submission" date="2018-05" db="EMBL/GenBank/DDBJ databases">
        <authorList>
            <person name="Lanie J.A."/>
            <person name="Ng W.-L."/>
            <person name="Kazmierczak K.M."/>
            <person name="Andrzejewski T.M."/>
            <person name="Davidsen T.M."/>
            <person name="Wayne K.J."/>
            <person name="Tettelin H."/>
            <person name="Glass J.I."/>
            <person name="Rusch D."/>
            <person name="Podicherti R."/>
            <person name="Tsui H.-C.T."/>
            <person name="Winkler M.E."/>
        </authorList>
    </citation>
    <scope>NUCLEOTIDE SEQUENCE</scope>
</reference>
<dbReference type="SMART" id="SM00829">
    <property type="entry name" value="PKS_ER"/>
    <property type="match status" value="1"/>
</dbReference>
<feature type="domain" description="Enoyl reductase (ER)" evidence="1">
    <location>
        <begin position="10"/>
        <end position="229"/>
    </location>
</feature>
<dbReference type="SUPFAM" id="SSF51735">
    <property type="entry name" value="NAD(P)-binding Rossmann-fold domains"/>
    <property type="match status" value="1"/>
</dbReference>
<dbReference type="InterPro" id="IPR020843">
    <property type="entry name" value="ER"/>
</dbReference>
<dbReference type="EMBL" id="UINC01205313">
    <property type="protein sequence ID" value="SVE26430.1"/>
    <property type="molecule type" value="Genomic_DNA"/>
</dbReference>
<dbReference type="PANTHER" id="PTHR43677:SF4">
    <property type="entry name" value="QUINONE OXIDOREDUCTASE-LIKE PROTEIN 2"/>
    <property type="match status" value="1"/>
</dbReference>
<dbReference type="SUPFAM" id="SSF50129">
    <property type="entry name" value="GroES-like"/>
    <property type="match status" value="1"/>
</dbReference>
<gene>
    <name evidence="2" type="ORF">METZ01_LOCUS479284</name>
</gene>